<dbReference type="Gene3D" id="2.40.420.20">
    <property type="match status" value="1"/>
</dbReference>
<dbReference type="GO" id="GO:0015562">
    <property type="term" value="F:efflux transmembrane transporter activity"/>
    <property type="evidence" value="ECO:0007669"/>
    <property type="project" value="TreeGrafter"/>
</dbReference>
<protein>
    <submittedName>
        <fullName evidence="7">RND family efflux transporter, MFP subunit</fullName>
    </submittedName>
</protein>
<dbReference type="Pfam" id="PF25954">
    <property type="entry name" value="Beta-barrel_RND_2"/>
    <property type="match status" value="1"/>
</dbReference>
<dbReference type="SUPFAM" id="SSF111369">
    <property type="entry name" value="HlyD-like secretion proteins"/>
    <property type="match status" value="1"/>
</dbReference>
<feature type="domain" description="Multidrug resistance protein MdtA-like C-terminal permuted SH3" evidence="6">
    <location>
        <begin position="313"/>
        <end position="363"/>
    </location>
</feature>
<dbReference type="RefSeq" id="WP_085466397.1">
    <property type="nucleotide sequence ID" value="NZ_FXBL01000004.1"/>
</dbReference>
<evidence type="ECO:0000256" key="3">
    <source>
        <dbReference type="ARBA" id="ARBA00022448"/>
    </source>
</evidence>
<dbReference type="InterPro" id="IPR058627">
    <property type="entry name" value="MdtA-like_C"/>
</dbReference>
<dbReference type="OrthoDB" id="9806939at2"/>
<evidence type="ECO:0000313" key="7">
    <source>
        <dbReference type="EMBL" id="SMH52930.1"/>
    </source>
</evidence>
<evidence type="ECO:0000259" key="6">
    <source>
        <dbReference type="Pfam" id="PF25967"/>
    </source>
</evidence>
<evidence type="ECO:0000313" key="8">
    <source>
        <dbReference type="Proteomes" id="UP000193083"/>
    </source>
</evidence>
<dbReference type="Pfam" id="PF25967">
    <property type="entry name" value="RND-MFP_C"/>
    <property type="match status" value="1"/>
</dbReference>
<feature type="domain" description="CusB-like beta-barrel" evidence="5">
    <location>
        <begin position="228"/>
        <end position="299"/>
    </location>
</feature>
<dbReference type="PANTHER" id="PTHR30469">
    <property type="entry name" value="MULTIDRUG RESISTANCE PROTEIN MDTA"/>
    <property type="match status" value="1"/>
</dbReference>
<dbReference type="InterPro" id="IPR058625">
    <property type="entry name" value="MdtA-like_BSH"/>
</dbReference>
<dbReference type="Proteomes" id="UP000193083">
    <property type="component" value="Unassembled WGS sequence"/>
</dbReference>
<dbReference type="Gene3D" id="2.40.30.170">
    <property type="match status" value="1"/>
</dbReference>
<evidence type="ECO:0000259" key="5">
    <source>
        <dbReference type="Pfam" id="PF25954"/>
    </source>
</evidence>
<feature type="domain" description="Multidrug resistance protein MdtA-like barrel-sandwich hybrid" evidence="4">
    <location>
        <begin position="95"/>
        <end position="215"/>
    </location>
</feature>
<dbReference type="EMBL" id="FXBL01000004">
    <property type="protein sequence ID" value="SMH52930.1"/>
    <property type="molecule type" value="Genomic_DNA"/>
</dbReference>
<proteinExistence type="inferred from homology"/>
<reference evidence="7 8" key="1">
    <citation type="submission" date="2017-04" db="EMBL/GenBank/DDBJ databases">
        <authorList>
            <person name="Afonso C.L."/>
            <person name="Miller P.J."/>
            <person name="Scott M.A."/>
            <person name="Spackman E."/>
            <person name="Goraichik I."/>
            <person name="Dimitrov K.M."/>
            <person name="Suarez D.L."/>
            <person name="Swayne D.E."/>
        </authorList>
    </citation>
    <scope>NUCLEOTIDE SEQUENCE [LARGE SCALE GENOMIC DNA]</scope>
    <source>
        <strain evidence="7 8">B5P</strain>
    </source>
</reference>
<dbReference type="AlphaFoldDB" id="A0A1X7PPM9"/>
<dbReference type="InterPro" id="IPR058792">
    <property type="entry name" value="Beta-barrel_RND_2"/>
</dbReference>
<sequence length="396" mass="42269">MSFWKQALVSLVLLAAAFLGWAKFFPGAGDVLARWGVDWVPFASADARPSEQARNAGRNANGQSRIQQPVIAATVTQETINNRLSSIGTGRAKQTVAVTPYASGRMTEMLVTSGATVQAGEMIARLDDETEKIAVDRAKFALDDALAKQERIQQLRATNTATNVQVNEAALAVDNARLAVRDAELALERRSIRAPISGIVGILPVAAGNYVATTTEIARIDDRSQILVDFWVPERYASMMEVGMPLSAASVARPGEAYQGKVSALDNRIDDQSRTLQVQALLENPDDRLRAGMSFQVTMEFPGDVFPAVDPLAVQWGSGGAYVWLVRDGKAVRTDVKIIQRNTDSVLVQAAITPGEIVVTEGVHAVRDGQPVTIARTNGASEASPAAAAQTTASGT</sequence>
<evidence type="ECO:0000256" key="2">
    <source>
        <dbReference type="ARBA" id="ARBA00009477"/>
    </source>
</evidence>
<dbReference type="FunFam" id="2.40.30.170:FF:000010">
    <property type="entry name" value="Efflux RND transporter periplasmic adaptor subunit"/>
    <property type="match status" value="1"/>
</dbReference>
<comment type="subcellular location">
    <subcellularLocation>
        <location evidence="1">Cell envelope</location>
    </subcellularLocation>
</comment>
<dbReference type="NCBIfam" id="TIGR01730">
    <property type="entry name" value="RND_mfp"/>
    <property type="match status" value="1"/>
</dbReference>
<dbReference type="GO" id="GO:1990281">
    <property type="term" value="C:efflux pump complex"/>
    <property type="evidence" value="ECO:0007669"/>
    <property type="project" value="TreeGrafter"/>
</dbReference>
<dbReference type="Gene3D" id="2.40.50.100">
    <property type="match status" value="1"/>
</dbReference>
<evidence type="ECO:0000256" key="1">
    <source>
        <dbReference type="ARBA" id="ARBA00004196"/>
    </source>
</evidence>
<organism evidence="7 8">
    <name type="scientific">Mesorhizobium australicum</name>
    <dbReference type="NCBI Taxonomy" id="536018"/>
    <lineage>
        <taxon>Bacteria</taxon>
        <taxon>Pseudomonadati</taxon>
        <taxon>Pseudomonadota</taxon>
        <taxon>Alphaproteobacteria</taxon>
        <taxon>Hyphomicrobiales</taxon>
        <taxon>Phyllobacteriaceae</taxon>
        <taxon>Mesorhizobium</taxon>
    </lineage>
</organism>
<name>A0A1X7PPM9_9HYPH</name>
<evidence type="ECO:0000259" key="4">
    <source>
        <dbReference type="Pfam" id="PF25917"/>
    </source>
</evidence>
<accession>A0A1X7PPM9</accession>
<dbReference type="PANTHER" id="PTHR30469:SF11">
    <property type="entry name" value="BLL4320 PROTEIN"/>
    <property type="match status" value="1"/>
</dbReference>
<dbReference type="Pfam" id="PF25917">
    <property type="entry name" value="BSH_RND"/>
    <property type="match status" value="1"/>
</dbReference>
<dbReference type="InterPro" id="IPR006143">
    <property type="entry name" value="RND_pump_MFP"/>
</dbReference>
<keyword evidence="8" id="KW-1185">Reference proteome</keyword>
<dbReference type="Gene3D" id="1.10.287.470">
    <property type="entry name" value="Helix hairpin bin"/>
    <property type="match status" value="1"/>
</dbReference>
<gene>
    <name evidence="7" type="ORF">SAMN02982922_4737</name>
</gene>
<comment type="similarity">
    <text evidence="2">Belongs to the membrane fusion protein (MFP) (TC 8.A.1) family.</text>
</comment>
<keyword evidence="3" id="KW-0813">Transport</keyword>